<dbReference type="SMART" id="SM00248">
    <property type="entry name" value="ANK"/>
    <property type="match status" value="2"/>
</dbReference>
<organism evidence="2 3">
    <name type="scientific">Nematostella vectensis</name>
    <name type="common">Starlet sea anemone</name>
    <dbReference type="NCBI Taxonomy" id="45351"/>
    <lineage>
        <taxon>Eukaryota</taxon>
        <taxon>Metazoa</taxon>
        <taxon>Cnidaria</taxon>
        <taxon>Anthozoa</taxon>
        <taxon>Hexacorallia</taxon>
        <taxon>Actiniaria</taxon>
        <taxon>Edwardsiidae</taxon>
        <taxon>Nematostella</taxon>
    </lineage>
</organism>
<dbReference type="Gene3D" id="1.25.40.20">
    <property type="entry name" value="Ankyrin repeat-containing domain"/>
    <property type="match status" value="1"/>
</dbReference>
<name>A7SBY3_NEMVE</name>
<dbReference type="OMA" id="KESNNAM"/>
<sequence>MSLTQILRVWDAIECENFSNAHHLIKKCWDLVATPVRDGISVMHLLSGLDDPKAQGLLRECLEHGASPNAQSSDGITPVHLAAMWGLSNTLKMLISFGGDPELLDKESNNAMHYAYLSTEPQAGD</sequence>
<dbReference type="EMBL" id="DS469619">
    <property type="protein sequence ID" value="EDO38781.1"/>
    <property type="molecule type" value="Genomic_DNA"/>
</dbReference>
<dbReference type="AlphaFoldDB" id="A7SBY3"/>
<dbReference type="SUPFAM" id="SSF48403">
    <property type="entry name" value="Ankyrin repeat"/>
    <property type="match status" value="1"/>
</dbReference>
<dbReference type="HOGENOM" id="CLU_1998277_0_0_1"/>
<proteinExistence type="predicted"/>
<dbReference type="InterPro" id="IPR002110">
    <property type="entry name" value="Ankyrin_rpt"/>
</dbReference>
<evidence type="ECO:0000313" key="2">
    <source>
        <dbReference type="EMBL" id="EDO38781.1"/>
    </source>
</evidence>
<feature type="repeat" description="ANK" evidence="1">
    <location>
        <begin position="74"/>
        <end position="106"/>
    </location>
</feature>
<gene>
    <name evidence="2" type="ORF">NEMVEDRAFT_v1g168786</name>
</gene>
<dbReference type="PANTHER" id="PTHR46427:SF1">
    <property type="entry name" value="ANKYRIN REPEAT AND LEM DOMAIN-CONTAINING PROTEIN 1"/>
    <property type="match status" value="1"/>
</dbReference>
<keyword evidence="3" id="KW-1185">Reference proteome</keyword>
<dbReference type="Proteomes" id="UP000001593">
    <property type="component" value="Unassembled WGS sequence"/>
</dbReference>
<dbReference type="PROSITE" id="PS50088">
    <property type="entry name" value="ANK_REPEAT"/>
    <property type="match status" value="1"/>
</dbReference>
<dbReference type="Pfam" id="PF12796">
    <property type="entry name" value="Ank_2"/>
    <property type="match status" value="1"/>
</dbReference>
<dbReference type="PANTHER" id="PTHR46427">
    <property type="entry name" value="ANKYRIN REPEAT AND LEM DOMAIN-CONTAINING PROTEIN 1"/>
    <property type="match status" value="1"/>
</dbReference>
<feature type="non-terminal residue" evidence="2">
    <location>
        <position position="125"/>
    </location>
</feature>
<dbReference type="GO" id="GO:0004519">
    <property type="term" value="F:endonuclease activity"/>
    <property type="evidence" value="ECO:0007669"/>
    <property type="project" value="InterPro"/>
</dbReference>
<dbReference type="InParanoid" id="A7SBY3"/>
<protein>
    <submittedName>
        <fullName evidence="2">Uncharacterized protein</fullName>
    </submittedName>
</protein>
<accession>A7SBY3</accession>
<dbReference type="InterPro" id="IPR036770">
    <property type="entry name" value="Ankyrin_rpt-contain_sf"/>
</dbReference>
<keyword evidence="1" id="KW-0040">ANK repeat</keyword>
<evidence type="ECO:0000313" key="3">
    <source>
        <dbReference type="Proteomes" id="UP000001593"/>
    </source>
</evidence>
<dbReference type="PhylomeDB" id="A7SBY3"/>
<dbReference type="PROSITE" id="PS50297">
    <property type="entry name" value="ANK_REP_REGION"/>
    <property type="match status" value="1"/>
</dbReference>
<reference evidence="2 3" key="1">
    <citation type="journal article" date="2007" name="Science">
        <title>Sea anemone genome reveals ancestral eumetazoan gene repertoire and genomic organization.</title>
        <authorList>
            <person name="Putnam N.H."/>
            <person name="Srivastava M."/>
            <person name="Hellsten U."/>
            <person name="Dirks B."/>
            <person name="Chapman J."/>
            <person name="Salamov A."/>
            <person name="Terry A."/>
            <person name="Shapiro H."/>
            <person name="Lindquist E."/>
            <person name="Kapitonov V.V."/>
            <person name="Jurka J."/>
            <person name="Genikhovich G."/>
            <person name="Grigoriev I.V."/>
            <person name="Lucas S.M."/>
            <person name="Steele R.E."/>
            <person name="Finnerty J.R."/>
            <person name="Technau U."/>
            <person name="Martindale M.Q."/>
            <person name="Rokhsar D.S."/>
        </authorList>
    </citation>
    <scope>NUCLEOTIDE SEQUENCE [LARGE SCALE GENOMIC DNA]</scope>
    <source>
        <strain evidence="3">CH2 X CH6</strain>
    </source>
</reference>
<evidence type="ECO:0000256" key="1">
    <source>
        <dbReference type="PROSITE-ProRule" id="PRU00023"/>
    </source>
</evidence>
<dbReference type="STRING" id="45351.A7SBY3"/>
<dbReference type="InterPro" id="IPR034998">
    <property type="entry name" value="ANKLE1"/>
</dbReference>